<keyword evidence="4" id="KW-1185">Reference proteome</keyword>
<comment type="caution">
    <text evidence="3">The sequence shown here is derived from an EMBL/GenBank/DDBJ whole genome shotgun (WGS) entry which is preliminary data.</text>
</comment>
<evidence type="ECO:0000313" key="4">
    <source>
        <dbReference type="Proteomes" id="UP000298337"/>
    </source>
</evidence>
<dbReference type="InterPro" id="IPR036628">
    <property type="entry name" value="Clp_N_dom_sf"/>
</dbReference>
<dbReference type="Pfam" id="PF02861">
    <property type="entry name" value="Clp_N"/>
    <property type="match status" value="1"/>
</dbReference>
<dbReference type="Gene3D" id="1.10.1780.10">
    <property type="entry name" value="Clp, N-terminal domain"/>
    <property type="match status" value="2"/>
</dbReference>
<keyword evidence="1" id="KW-0677">Repeat</keyword>
<dbReference type="PROSITE" id="PS51903">
    <property type="entry name" value="CLP_R"/>
    <property type="match status" value="1"/>
</dbReference>
<dbReference type="RefSeq" id="WP_135430878.1">
    <property type="nucleotide sequence ID" value="NZ_SRLA01000001.1"/>
</dbReference>
<evidence type="ECO:0000313" key="3">
    <source>
        <dbReference type="EMBL" id="TGE09807.1"/>
    </source>
</evidence>
<organism evidence="3 4">
    <name type="scientific">Hymenobacter fodinae</name>
    <dbReference type="NCBI Taxonomy" id="2510796"/>
    <lineage>
        <taxon>Bacteria</taxon>
        <taxon>Pseudomonadati</taxon>
        <taxon>Bacteroidota</taxon>
        <taxon>Cytophagia</taxon>
        <taxon>Cytophagales</taxon>
        <taxon>Hymenobacteraceae</taxon>
        <taxon>Hymenobacter</taxon>
    </lineage>
</organism>
<dbReference type="EMBL" id="SRLA01000001">
    <property type="protein sequence ID" value="TGE09807.1"/>
    <property type="molecule type" value="Genomic_DNA"/>
</dbReference>
<dbReference type="InterPro" id="IPR004176">
    <property type="entry name" value="Clp_R_N"/>
</dbReference>
<accession>A0A4Z0PAW7</accession>
<proteinExistence type="predicted"/>
<sequence length="162" mass="18158">MFSFFRKKPPALPFSAAMKQVIKTSRIEAFQLDNDFIAVPHFLLAMLREQDPTVMPAFNQLLVSPVLFEYRLATELMGLRLTSQRLSESASLPLTLEMETMLQHAQQTAQLLEAPEVEAVHLLLSMLRQPGSTAAEAAGEFGLTHDLLVAHLRLQEQQTSPE</sequence>
<dbReference type="SUPFAM" id="SSF81923">
    <property type="entry name" value="Double Clp-N motif"/>
    <property type="match status" value="2"/>
</dbReference>
<feature type="domain" description="Clp R" evidence="2">
    <location>
        <begin position="9"/>
        <end position="159"/>
    </location>
</feature>
<dbReference type="AlphaFoldDB" id="A0A4Z0PAW7"/>
<reference evidence="3 4" key="1">
    <citation type="submission" date="2019-04" db="EMBL/GenBank/DDBJ databases">
        <authorList>
            <person name="Feng G."/>
            <person name="Zhang J."/>
            <person name="Zhu H."/>
        </authorList>
    </citation>
    <scope>NUCLEOTIDE SEQUENCE [LARGE SCALE GENOMIC DNA]</scope>
    <source>
        <strain evidence="3 4">92R-1</strain>
    </source>
</reference>
<name>A0A4Z0PAW7_9BACT</name>
<gene>
    <name evidence="3" type="ORF">EU556_02970</name>
</gene>
<evidence type="ECO:0000256" key="1">
    <source>
        <dbReference type="PROSITE-ProRule" id="PRU01251"/>
    </source>
</evidence>
<dbReference type="OrthoDB" id="883419at2"/>
<protein>
    <recommendedName>
        <fullName evidence="2">Clp R domain-containing protein</fullName>
    </recommendedName>
</protein>
<evidence type="ECO:0000259" key="2">
    <source>
        <dbReference type="PROSITE" id="PS51903"/>
    </source>
</evidence>
<dbReference type="Proteomes" id="UP000298337">
    <property type="component" value="Unassembled WGS sequence"/>
</dbReference>